<evidence type="ECO:0000256" key="1">
    <source>
        <dbReference type="SAM" id="MobiDB-lite"/>
    </source>
</evidence>
<dbReference type="eggNOG" id="ENOG50334IY">
    <property type="taxonomic scope" value="Bacteria"/>
</dbReference>
<feature type="compositionally biased region" description="Basic and acidic residues" evidence="1">
    <location>
        <begin position="30"/>
        <end position="47"/>
    </location>
</feature>
<proteinExistence type="predicted"/>
<dbReference type="EMBL" id="CP000252">
    <property type="protein sequence ID" value="ABC77762.1"/>
    <property type="molecule type" value="Genomic_DNA"/>
</dbReference>
<dbReference type="STRING" id="56780.SYN_03047"/>
<feature type="region of interest" description="Disordered" evidence="1">
    <location>
        <begin position="30"/>
        <end position="70"/>
    </location>
</feature>
<dbReference type="HOGENOM" id="CLU_136189_0_1_7"/>
<dbReference type="Proteomes" id="UP000001933">
    <property type="component" value="Chromosome"/>
</dbReference>
<protein>
    <submittedName>
        <fullName evidence="2">Hypothetical cytosolic protein</fullName>
    </submittedName>
</protein>
<dbReference type="InterPro" id="IPR014995">
    <property type="entry name" value="DUF1844"/>
</dbReference>
<sequence length="153" mass="17648">MEYFCSEIRLQEVCMEEEKQEKSFVVKDKRIFSESGEKRQPEPEKPEAPSAASEEPKAKPSPGKSEEKQEQILPEVNFLNFVLSLSTTVMFHFGDFPDPVTREIKKNIPAAKQTIDILSMLKDKTKGNLDDQENSVLEEILYELKMRYVKETS</sequence>
<gene>
    <name evidence="2" type="ORF">SYN_03047</name>
</gene>
<organism evidence="2 3">
    <name type="scientific">Syntrophus aciditrophicus (strain SB)</name>
    <dbReference type="NCBI Taxonomy" id="56780"/>
    <lineage>
        <taxon>Bacteria</taxon>
        <taxon>Pseudomonadati</taxon>
        <taxon>Thermodesulfobacteriota</taxon>
        <taxon>Syntrophia</taxon>
        <taxon>Syntrophales</taxon>
        <taxon>Syntrophaceae</taxon>
        <taxon>Syntrophus</taxon>
    </lineage>
</organism>
<dbReference type="InParanoid" id="Q2LUK0"/>
<evidence type="ECO:0000313" key="2">
    <source>
        <dbReference type="EMBL" id="ABC77762.1"/>
    </source>
</evidence>
<evidence type="ECO:0000313" key="3">
    <source>
        <dbReference type="Proteomes" id="UP000001933"/>
    </source>
</evidence>
<dbReference type="Pfam" id="PF08899">
    <property type="entry name" value="DUF1844"/>
    <property type="match status" value="1"/>
</dbReference>
<keyword evidence="3" id="KW-1185">Reference proteome</keyword>
<name>Q2LUK0_SYNAS</name>
<feature type="compositionally biased region" description="Basic and acidic residues" evidence="1">
    <location>
        <begin position="54"/>
        <end position="70"/>
    </location>
</feature>
<dbReference type="KEGG" id="sat:SYN_03047"/>
<accession>Q2LUK0</accession>
<dbReference type="AlphaFoldDB" id="Q2LUK0"/>
<reference evidence="2 3" key="1">
    <citation type="journal article" date="2007" name="Proc. Natl. Acad. Sci. U.S.A.">
        <title>The genome of Syntrophus aciditrophicus: life at the thermodynamic limit of microbial growth.</title>
        <authorList>
            <person name="McInerney M.J."/>
            <person name="Rohlin L."/>
            <person name="Mouttaki H."/>
            <person name="Kim U."/>
            <person name="Krupp R.S."/>
            <person name="Rios-Hernandez L."/>
            <person name="Sieber J."/>
            <person name="Struchtemeyer C.G."/>
            <person name="Bhattacharyya A."/>
            <person name="Campbell J.W."/>
            <person name="Gunsalus R.P."/>
        </authorList>
    </citation>
    <scope>NUCLEOTIDE SEQUENCE [LARGE SCALE GENOMIC DNA]</scope>
    <source>
        <strain evidence="2 3">SB</strain>
    </source>
</reference>